<evidence type="ECO:0000256" key="1">
    <source>
        <dbReference type="SAM" id="Phobius"/>
    </source>
</evidence>
<proteinExistence type="predicted"/>
<keyword evidence="1" id="KW-1133">Transmembrane helix</keyword>
<sequence>MSGGSTTAARRRRNAELVLVVIAAVITGLAYVVTSLGTNATIPAHLGWFLGLVFVLVFIAHLAVRRLAAG</sequence>
<keyword evidence="1" id="KW-0472">Membrane</keyword>
<feature type="non-terminal residue" evidence="2">
    <location>
        <position position="70"/>
    </location>
</feature>
<evidence type="ECO:0000313" key="2">
    <source>
        <dbReference type="EMBL" id="PIE31713.1"/>
    </source>
</evidence>
<name>A0A2G6K7T2_9ACTN</name>
<evidence type="ECO:0000313" key="3">
    <source>
        <dbReference type="Proteomes" id="UP000230914"/>
    </source>
</evidence>
<organism evidence="2 3">
    <name type="scientific">Ilumatobacter coccineus</name>
    <dbReference type="NCBI Taxonomy" id="467094"/>
    <lineage>
        <taxon>Bacteria</taxon>
        <taxon>Bacillati</taxon>
        <taxon>Actinomycetota</taxon>
        <taxon>Acidimicrobiia</taxon>
        <taxon>Acidimicrobiales</taxon>
        <taxon>Ilumatobacteraceae</taxon>
        <taxon>Ilumatobacter</taxon>
    </lineage>
</organism>
<feature type="transmembrane region" description="Helical" evidence="1">
    <location>
        <begin position="46"/>
        <end position="64"/>
    </location>
</feature>
<comment type="caution">
    <text evidence="2">The sequence shown here is derived from an EMBL/GenBank/DDBJ whole genome shotgun (WGS) entry which is preliminary data.</text>
</comment>
<keyword evidence="1" id="KW-0812">Transmembrane</keyword>
<dbReference type="EMBL" id="PDSL01000068">
    <property type="protein sequence ID" value="PIE31713.1"/>
    <property type="molecule type" value="Genomic_DNA"/>
</dbReference>
<feature type="transmembrane region" description="Helical" evidence="1">
    <location>
        <begin position="17"/>
        <end position="34"/>
    </location>
</feature>
<gene>
    <name evidence="2" type="ORF">CSA55_05060</name>
</gene>
<dbReference type="Proteomes" id="UP000230914">
    <property type="component" value="Unassembled WGS sequence"/>
</dbReference>
<dbReference type="AlphaFoldDB" id="A0A2G6K7T2"/>
<protein>
    <submittedName>
        <fullName evidence="2">Uncharacterized protein</fullName>
    </submittedName>
</protein>
<accession>A0A2G6K7T2</accession>
<reference evidence="2 3" key="1">
    <citation type="submission" date="2017-10" db="EMBL/GenBank/DDBJ databases">
        <title>Novel microbial diversity and functional potential in the marine mammal oral microbiome.</title>
        <authorList>
            <person name="Dudek N.K."/>
            <person name="Sun C.L."/>
            <person name="Burstein D."/>
            <person name="Kantor R.S."/>
            <person name="Aliaga Goltsman D.S."/>
            <person name="Bik E.M."/>
            <person name="Thomas B.C."/>
            <person name="Banfield J.F."/>
            <person name="Relman D.A."/>
        </authorList>
    </citation>
    <scope>NUCLEOTIDE SEQUENCE [LARGE SCALE GENOMIC DNA]</scope>
    <source>
        <strain evidence="2">DOLJORAL78_61_10</strain>
    </source>
</reference>